<reference evidence="1 2" key="1">
    <citation type="journal article" date="2013" name="Genome Announc.">
        <title>Genome Sequence of the Obligate Gammaproteobacterial Methanotroph Methylomicrobium album Strain BG8.</title>
        <authorList>
            <person name="Kits K.D."/>
            <person name="Kalyuzhnaya M.G."/>
            <person name="Klotz M.G."/>
            <person name="Jetten M.S."/>
            <person name="Op den Camp H.J."/>
            <person name="Vuilleumier S."/>
            <person name="Bringel F."/>
            <person name="Dispirito A.A."/>
            <person name="Murrell J.C."/>
            <person name="Bruce D."/>
            <person name="Cheng J.F."/>
            <person name="Copeland A."/>
            <person name="Goodwin L."/>
            <person name="Hauser L."/>
            <person name="Lajus A."/>
            <person name="Land M.L."/>
            <person name="Lapidus A."/>
            <person name="Lucas S."/>
            <person name="Medigue C."/>
            <person name="Pitluck S."/>
            <person name="Woyke T."/>
            <person name="Zeytun A."/>
            <person name="Stein L.Y."/>
        </authorList>
    </citation>
    <scope>NUCLEOTIDE SEQUENCE [LARGE SCALE GENOMIC DNA]</scope>
    <source>
        <strain evidence="1 2">BG8</strain>
    </source>
</reference>
<dbReference type="RefSeq" id="WP_005373235.1">
    <property type="nucleotide sequence ID" value="NZ_CM001475.1"/>
</dbReference>
<evidence type="ECO:0000313" key="2">
    <source>
        <dbReference type="Proteomes" id="UP000005090"/>
    </source>
</evidence>
<dbReference type="EMBL" id="CM001475">
    <property type="protein sequence ID" value="EIC30565.1"/>
    <property type="molecule type" value="Genomic_DNA"/>
</dbReference>
<dbReference type="InterPro" id="IPR010260">
    <property type="entry name" value="AlpA"/>
</dbReference>
<accession>H8GLN8</accession>
<sequence>MRRIIKRKDAAAMVGVSIKTIPLLIKENGFPKPVSVGKSDGWIDTEIQEWIEKKIAERDTSLAGGAQ</sequence>
<gene>
    <name evidence="1" type="ORF">Metal_2879</name>
</gene>
<protein>
    <submittedName>
        <fullName evidence="1">Putative transcriptional regulator</fullName>
    </submittedName>
</protein>
<dbReference type="HOGENOM" id="CLU_140176_15_1_6"/>
<proteinExistence type="predicted"/>
<dbReference type="AlphaFoldDB" id="H8GLN8"/>
<dbReference type="STRING" id="686340.Metal_2879"/>
<keyword evidence="2" id="KW-1185">Reference proteome</keyword>
<evidence type="ECO:0000313" key="1">
    <source>
        <dbReference type="EMBL" id="EIC30565.1"/>
    </source>
</evidence>
<dbReference type="Gene3D" id="1.10.238.160">
    <property type="match status" value="1"/>
</dbReference>
<organism evidence="1 2">
    <name type="scientific">Methylomicrobium album BG8</name>
    <dbReference type="NCBI Taxonomy" id="686340"/>
    <lineage>
        <taxon>Bacteria</taxon>
        <taxon>Pseudomonadati</taxon>
        <taxon>Pseudomonadota</taxon>
        <taxon>Gammaproteobacteria</taxon>
        <taxon>Methylococcales</taxon>
        <taxon>Methylococcaceae</taxon>
        <taxon>Methylomicrobium</taxon>
    </lineage>
</organism>
<dbReference type="Proteomes" id="UP000005090">
    <property type="component" value="Chromosome"/>
</dbReference>
<dbReference type="Pfam" id="PF05930">
    <property type="entry name" value="Phage_AlpA"/>
    <property type="match status" value="1"/>
</dbReference>
<name>H8GLN8_METAL</name>